<dbReference type="EMBL" id="FNMV01000014">
    <property type="protein sequence ID" value="SDX73645.1"/>
    <property type="molecule type" value="Genomic_DNA"/>
</dbReference>
<dbReference type="InterPro" id="IPR001466">
    <property type="entry name" value="Beta-lactam-related"/>
</dbReference>
<organism evidence="2 3">
    <name type="scientific">Flavobacterium degerlachei</name>
    <dbReference type="NCBI Taxonomy" id="229203"/>
    <lineage>
        <taxon>Bacteria</taxon>
        <taxon>Pseudomonadati</taxon>
        <taxon>Bacteroidota</taxon>
        <taxon>Flavobacteriia</taxon>
        <taxon>Flavobacteriales</taxon>
        <taxon>Flavobacteriaceae</taxon>
        <taxon>Flavobacterium</taxon>
    </lineage>
</organism>
<evidence type="ECO:0000313" key="2">
    <source>
        <dbReference type="EMBL" id="SDX73645.1"/>
    </source>
</evidence>
<proteinExistence type="predicted"/>
<dbReference type="OrthoDB" id="846150at2"/>
<accession>A0A1H3E4P1</accession>
<dbReference type="STRING" id="229203.SAMN05444338_11441"/>
<keyword evidence="3" id="KW-1185">Reference proteome</keyword>
<dbReference type="InterPro" id="IPR050491">
    <property type="entry name" value="AmpC-like"/>
</dbReference>
<dbReference type="PANTHER" id="PTHR46825:SF9">
    <property type="entry name" value="BETA-LACTAMASE-RELATED DOMAIN-CONTAINING PROTEIN"/>
    <property type="match status" value="1"/>
</dbReference>
<dbReference type="SUPFAM" id="SSF56601">
    <property type="entry name" value="beta-lactamase/transpeptidase-like"/>
    <property type="match status" value="1"/>
</dbReference>
<dbReference type="Pfam" id="PF00144">
    <property type="entry name" value="Beta-lactamase"/>
    <property type="match status" value="1"/>
</dbReference>
<dbReference type="Proteomes" id="UP000198569">
    <property type="component" value="Unassembled WGS sequence"/>
</dbReference>
<dbReference type="InterPro" id="IPR012338">
    <property type="entry name" value="Beta-lactam/transpept-like"/>
</dbReference>
<name>A0A1H3E4P1_9FLAO</name>
<dbReference type="AlphaFoldDB" id="A0A1H3E4P1"/>
<dbReference type="RefSeq" id="WP_091434282.1">
    <property type="nucleotide sequence ID" value="NZ_FNMV01000014.1"/>
</dbReference>
<dbReference type="Gene3D" id="3.40.710.10">
    <property type="entry name" value="DD-peptidase/beta-lactamase superfamily"/>
    <property type="match status" value="1"/>
</dbReference>
<sequence length="390" mass="44264">MKNLFLLTIILSTSTSIRAQNVGDSITLKLNKISINSSLVGFAVAIVNKDSIVYAKGFGYANLEAKTPYTINTIQPIASISKTLLGVALMKAQEMGKLNLNDNINDYLPFKIYNPNFPNEKITIQQLANHTSSIIDGDQYDRAYIFKDKIPPFYNNLPDETKQEVKEAVDLFNMNEWMPISDFIENQYSKNGIWYSKENFSNSLPGSTYKYSNMGANIAAYIIDLVSGESYIEFVQKHILDPLQITKSGWPSKNYQPRNVSTLYWYGYPTPEYEQITYGDAGFMTSITDFSKFLITMIQGYNGEDNILKATSYKEMMKDPISSDFRKGIFWSVDLEKIGHSGNDPGVISHAYFLRENGNGIIIFVNTSETENSMSEVRDIYRTLLKHIEQ</sequence>
<feature type="domain" description="Beta-lactamase-related" evidence="1">
    <location>
        <begin position="39"/>
        <end position="374"/>
    </location>
</feature>
<dbReference type="PANTHER" id="PTHR46825">
    <property type="entry name" value="D-ALANYL-D-ALANINE-CARBOXYPEPTIDASE/ENDOPEPTIDASE AMPH"/>
    <property type="match status" value="1"/>
</dbReference>
<protein>
    <submittedName>
        <fullName evidence="2">CubicO group peptidase, beta-lactamase class C family</fullName>
    </submittedName>
</protein>
<evidence type="ECO:0000313" key="3">
    <source>
        <dbReference type="Proteomes" id="UP000198569"/>
    </source>
</evidence>
<evidence type="ECO:0000259" key="1">
    <source>
        <dbReference type="Pfam" id="PF00144"/>
    </source>
</evidence>
<reference evidence="3" key="1">
    <citation type="submission" date="2016-10" db="EMBL/GenBank/DDBJ databases">
        <authorList>
            <person name="Varghese N."/>
            <person name="Submissions S."/>
        </authorList>
    </citation>
    <scope>NUCLEOTIDE SEQUENCE [LARGE SCALE GENOMIC DNA]</scope>
    <source>
        <strain evidence="3">DSM 15718</strain>
    </source>
</reference>
<gene>
    <name evidence="2" type="ORF">SAMN05444338_11441</name>
</gene>